<evidence type="ECO:0000313" key="3">
    <source>
        <dbReference type="Proteomes" id="UP000694892"/>
    </source>
</evidence>
<proteinExistence type="predicted"/>
<protein>
    <recommendedName>
        <fullName evidence="1">Lysine-specific metallo-endopeptidase domain-containing protein</fullName>
    </recommendedName>
</protein>
<dbReference type="AlphaFoldDB" id="A0A974BYY3"/>
<sequence length="218" mass="25541">MDTQMHCDSFLSEDESKIAEDAKQRTQRILTDALNKRSCILVEEPENIAQPYKGHCPILSVRLVQDLLEELHKVTFRHREMHVTEDWIAYVYPASSKKIIYLCPKFWSQCQYLQKNSCPGTLLHEVSHFLGYEHRLDKPHEGGSHNLVLQQKLCPLTNYTLELAFSVYMNHSQPYTDGQYHCCGERDRDSVCEKSQMSREIRQATKRPLVKKTRRKVM</sequence>
<reference evidence="3" key="1">
    <citation type="journal article" date="2016" name="Nature">
        <title>Genome evolution in the allotetraploid frog Xenopus laevis.</title>
        <authorList>
            <person name="Session A.M."/>
            <person name="Uno Y."/>
            <person name="Kwon T."/>
            <person name="Chapman J.A."/>
            <person name="Toyoda A."/>
            <person name="Takahashi S."/>
            <person name="Fukui A."/>
            <person name="Hikosaka A."/>
            <person name="Suzuki A."/>
            <person name="Kondo M."/>
            <person name="van Heeringen S.J."/>
            <person name="Quigley I."/>
            <person name="Heinz S."/>
            <person name="Ogino H."/>
            <person name="Ochi H."/>
            <person name="Hellsten U."/>
            <person name="Lyons J.B."/>
            <person name="Simakov O."/>
            <person name="Putnam N."/>
            <person name="Stites J."/>
            <person name="Kuroki Y."/>
            <person name="Tanaka T."/>
            <person name="Michiue T."/>
            <person name="Watanabe M."/>
            <person name="Bogdanovic O."/>
            <person name="Lister R."/>
            <person name="Georgiou G."/>
            <person name="Paranjpe S.S."/>
            <person name="van Kruijsbergen I."/>
            <person name="Shu S."/>
            <person name="Carlson J."/>
            <person name="Kinoshita T."/>
            <person name="Ohta Y."/>
            <person name="Mawaribuchi S."/>
            <person name="Jenkins J."/>
            <person name="Grimwood J."/>
            <person name="Schmutz J."/>
            <person name="Mitros T."/>
            <person name="Mozaffari S.V."/>
            <person name="Suzuki Y."/>
            <person name="Haramoto Y."/>
            <person name="Yamamoto T.S."/>
            <person name="Takagi C."/>
            <person name="Heald R."/>
            <person name="Miller K."/>
            <person name="Haudenschild C."/>
            <person name="Kitzman J."/>
            <person name="Nakayama T."/>
            <person name="Izutsu Y."/>
            <person name="Robert J."/>
            <person name="Fortriede J."/>
            <person name="Burns K."/>
            <person name="Lotay V."/>
            <person name="Karimi K."/>
            <person name="Yasuoka Y."/>
            <person name="Dichmann D.S."/>
            <person name="Flajnik M.F."/>
            <person name="Houston D.W."/>
            <person name="Shendure J."/>
            <person name="DuPasquier L."/>
            <person name="Vize P.D."/>
            <person name="Zorn A.M."/>
            <person name="Ito M."/>
            <person name="Marcotte E.M."/>
            <person name="Wallingford J.B."/>
            <person name="Ito Y."/>
            <person name="Asashima M."/>
            <person name="Ueno N."/>
            <person name="Matsuda Y."/>
            <person name="Veenstra G.J."/>
            <person name="Fujiyama A."/>
            <person name="Harland R.M."/>
            <person name="Taira M."/>
            <person name="Rokhsar D.S."/>
        </authorList>
    </citation>
    <scope>NUCLEOTIDE SEQUENCE [LARGE SCALE GENOMIC DNA]</scope>
    <source>
        <strain evidence="3">J</strain>
    </source>
</reference>
<name>A0A974BYY3_XENLA</name>
<organism evidence="2 3">
    <name type="scientific">Xenopus laevis</name>
    <name type="common">African clawed frog</name>
    <dbReference type="NCBI Taxonomy" id="8355"/>
    <lineage>
        <taxon>Eukaryota</taxon>
        <taxon>Metazoa</taxon>
        <taxon>Chordata</taxon>
        <taxon>Craniata</taxon>
        <taxon>Vertebrata</taxon>
        <taxon>Euteleostomi</taxon>
        <taxon>Amphibia</taxon>
        <taxon>Batrachia</taxon>
        <taxon>Anura</taxon>
        <taxon>Pipoidea</taxon>
        <taxon>Pipidae</taxon>
        <taxon>Xenopodinae</taxon>
        <taxon>Xenopus</taxon>
        <taxon>Xenopus</taxon>
    </lineage>
</organism>
<evidence type="ECO:0000259" key="1">
    <source>
        <dbReference type="Pfam" id="PF14521"/>
    </source>
</evidence>
<dbReference type="Gene3D" id="3.40.390.10">
    <property type="entry name" value="Collagenase (Catalytic Domain)"/>
    <property type="match status" value="1"/>
</dbReference>
<evidence type="ECO:0000313" key="2">
    <source>
        <dbReference type="EMBL" id="OCT63371.1"/>
    </source>
</evidence>
<dbReference type="Proteomes" id="UP000694892">
    <property type="component" value="Chromosome 9_10L"/>
</dbReference>
<feature type="domain" description="Lysine-specific metallo-endopeptidase" evidence="1">
    <location>
        <begin position="73"/>
        <end position="131"/>
    </location>
</feature>
<gene>
    <name evidence="2" type="ORF">XELAEV_18044467mg</name>
</gene>
<dbReference type="GO" id="GO:0004222">
    <property type="term" value="F:metalloendopeptidase activity"/>
    <property type="evidence" value="ECO:0007669"/>
    <property type="project" value="InterPro"/>
</dbReference>
<dbReference type="Pfam" id="PF14521">
    <property type="entry name" value="Aspzincin_M35"/>
    <property type="match status" value="1"/>
</dbReference>
<dbReference type="SUPFAM" id="SSF55486">
    <property type="entry name" value="Metalloproteases ('zincins'), catalytic domain"/>
    <property type="match status" value="1"/>
</dbReference>
<dbReference type="EMBL" id="CM004482">
    <property type="protein sequence ID" value="OCT63371.1"/>
    <property type="molecule type" value="Genomic_DNA"/>
</dbReference>
<accession>A0A974BYY3</accession>
<dbReference type="InterPro" id="IPR029463">
    <property type="entry name" value="Lys_MEP"/>
</dbReference>
<dbReference type="InterPro" id="IPR024079">
    <property type="entry name" value="MetalloPept_cat_dom_sf"/>
</dbReference>